<feature type="region of interest" description="Disordered" evidence="9">
    <location>
        <begin position="1"/>
        <end position="25"/>
    </location>
</feature>
<feature type="compositionally biased region" description="Polar residues" evidence="9">
    <location>
        <begin position="12"/>
        <end position="25"/>
    </location>
</feature>
<gene>
    <name evidence="11" type="ORF">GOZ90_11365</name>
</gene>
<comment type="subcellular location">
    <subcellularLocation>
        <location evidence="1 8">Cell membrane</location>
        <topology evidence="1 8">Multi-pass membrane protein</topology>
    </subcellularLocation>
</comment>
<proteinExistence type="inferred from homology"/>
<dbReference type="EMBL" id="WPHR01000007">
    <property type="protein sequence ID" value="MUZ73281.1"/>
    <property type="molecule type" value="Genomic_DNA"/>
</dbReference>
<protein>
    <submittedName>
        <fullName evidence="11">ABC transporter permease subunit</fullName>
    </submittedName>
</protein>
<dbReference type="CDD" id="cd06261">
    <property type="entry name" value="TM_PBP2"/>
    <property type="match status" value="1"/>
</dbReference>
<accession>A0A6L6VEC1</accession>
<feature type="transmembrane region" description="Helical" evidence="8">
    <location>
        <begin position="238"/>
        <end position="261"/>
    </location>
</feature>
<feature type="transmembrane region" description="Helical" evidence="8">
    <location>
        <begin position="189"/>
        <end position="218"/>
    </location>
</feature>
<evidence type="ECO:0000256" key="8">
    <source>
        <dbReference type="RuleBase" id="RU363032"/>
    </source>
</evidence>
<keyword evidence="7 8" id="KW-0472">Membrane</keyword>
<feature type="transmembrane region" description="Helical" evidence="8">
    <location>
        <begin position="156"/>
        <end position="177"/>
    </location>
</feature>
<evidence type="ECO:0000313" key="12">
    <source>
        <dbReference type="Proteomes" id="UP000477951"/>
    </source>
</evidence>
<keyword evidence="6 8" id="KW-1133">Transmembrane helix</keyword>
<feature type="transmembrane region" description="Helical" evidence="8">
    <location>
        <begin position="56"/>
        <end position="78"/>
    </location>
</feature>
<feature type="transmembrane region" description="Helical" evidence="8">
    <location>
        <begin position="301"/>
        <end position="321"/>
    </location>
</feature>
<dbReference type="SUPFAM" id="SSF161098">
    <property type="entry name" value="MetI-like"/>
    <property type="match status" value="1"/>
</dbReference>
<keyword evidence="3 8" id="KW-0813">Transport</keyword>
<keyword evidence="4" id="KW-1003">Cell membrane</keyword>
<comment type="similarity">
    <text evidence="2">Belongs to the binding-protein-dependent transport system permease family. CysTW subfamily.</text>
</comment>
<evidence type="ECO:0000256" key="6">
    <source>
        <dbReference type="ARBA" id="ARBA00022989"/>
    </source>
</evidence>
<feature type="domain" description="ABC transmembrane type-1" evidence="10">
    <location>
        <begin position="106"/>
        <end position="320"/>
    </location>
</feature>
<evidence type="ECO:0000256" key="4">
    <source>
        <dbReference type="ARBA" id="ARBA00022475"/>
    </source>
</evidence>
<sequence length="330" mass="35747">MTVAETELHSPASASVPNSSRPSAPTLNAPLPSLPIVEGSRQQPAPRPKSRVNWDWLGVLPFFLFAILFLIGPILYLVKGSFQNPAGDFTLENFISLATPNIMAAYSLSLRLSLAAACLGAIAGLLVGYAIILGGLPRWVRTAFVTFSGVASNFAGIPLAFAFIATLGRLGLVTVLLREMFGFNLYGTGFSLFSFWGLAITYLYFQLPLMVLIITPALDGLKGEWREAAEILGATRRQYWQMVALPVLTPSILGCFLLLFANAFGTLVTVYALTGSSFGVVPIVLYQQIQGNVLYNPNLGYALAVGMVAIMAVTNTLYLILRSRAERWQK</sequence>
<organism evidence="11 12">
    <name type="scientific">Agrobacterium vitis</name>
    <name type="common">Rhizobium vitis</name>
    <dbReference type="NCBI Taxonomy" id="373"/>
    <lineage>
        <taxon>Bacteria</taxon>
        <taxon>Pseudomonadati</taxon>
        <taxon>Pseudomonadota</taxon>
        <taxon>Alphaproteobacteria</taxon>
        <taxon>Hyphomicrobiales</taxon>
        <taxon>Rhizobiaceae</taxon>
        <taxon>Rhizobium/Agrobacterium group</taxon>
        <taxon>Agrobacterium</taxon>
    </lineage>
</organism>
<feature type="transmembrane region" description="Helical" evidence="8">
    <location>
        <begin position="268"/>
        <end position="289"/>
    </location>
</feature>
<reference evidence="11 12" key="1">
    <citation type="submission" date="2019-12" db="EMBL/GenBank/DDBJ databases">
        <title>Whole-genome sequencing of Allorhizobium vitis.</title>
        <authorList>
            <person name="Gan H.M."/>
            <person name="Szegedi E."/>
            <person name="Burr T."/>
            <person name="Savka M.A."/>
        </authorList>
    </citation>
    <scope>NUCLEOTIDE SEQUENCE [LARGE SCALE GENOMIC DNA]</scope>
    <source>
        <strain evidence="11 12">CG516</strain>
    </source>
</reference>
<evidence type="ECO:0000313" key="11">
    <source>
        <dbReference type="EMBL" id="MUZ73281.1"/>
    </source>
</evidence>
<name>A0A6L6VEC1_AGRVI</name>
<dbReference type="GO" id="GO:0055085">
    <property type="term" value="P:transmembrane transport"/>
    <property type="evidence" value="ECO:0007669"/>
    <property type="project" value="InterPro"/>
</dbReference>
<evidence type="ECO:0000256" key="2">
    <source>
        <dbReference type="ARBA" id="ARBA00007069"/>
    </source>
</evidence>
<dbReference type="Pfam" id="PF00528">
    <property type="entry name" value="BPD_transp_1"/>
    <property type="match status" value="1"/>
</dbReference>
<evidence type="ECO:0000256" key="7">
    <source>
        <dbReference type="ARBA" id="ARBA00023136"/>
    </source>
</evidence>
<dbReference type="PANTHER" id="PTHR42929">
    <property type="entry name" value="INNER MEMBRANE ABC TRANSPORTER PERMEASE PROTEIN YDCU-RELATED-RELATED"/>
    <property type="match status" value="1"/>
</dbReference>
<dbReference type="RefSeq" id="WP_156614724.1">
    <property type="nucleotide sequence ID" value="NZ_WPHR01000007.1"/>
</dbReference>
<evidence type="ECO:0000256" key="9">
    <source>
        <dbReference type="SAM" id="MobiDB-lite"/>
    </source>
</evidence>
<dbReference type="PROSITE" id="PS50928">
    <property type="entry name" value="ABC_TM1"/>
    <property type="match status" value="1"/>
</dbReference>
<evidence type="ECO:0000259" key="10">
    <source>
        <dbReference type="PROSITE" id="PS50928"/>
    </source>
</evidence>
<dbReference type="InterPro" id="IPR000515">
    <property type="entry name" value="MetI-like"/>
</dbReference>
<comment type="caution">
    <text evidence="11">The sequence shown here is derived from an EMBL/GenBank/DDBJ whole genome shotgun (WGS) entry which is preliminary data.</text>
</comment>
<evidence type="ECO:0000256" key="5">
    <source>
        <dbReference type="ARBA" id="ARBA00022692"/>
    </source>
</evidence>
<dbReference type="InterPro" id="IPR035906">
    <property type="entry name" value="MetI-like_sf"/>
</dbReference>
<evidence type="ECO:0000256" key="3">
    <source>
        <dbReference type="ARBA" id="ARBA00022448"/>
    </source>
</evidence>
<keyword evidence="5 8" id="KW-0812">Transmembrane</keyword>
<dbReference type="GO" id="GO:0005886">
    <property type="term" value="C:plasma membrane"/>
    <property type="evidence" value="ECO:0007669"/>
    <property type="project" value="UniProtKB-SubCell"/>
</dbReference>
<feature type="transmembrane region" description="Helical" evidence="8">
    <location>
        <begin position="112"/>
        <end position="136"/>
    </location>
</feature>
<dbReference type="PANTHER" id="PTHR42929:SF1">
    <property type="entry name" value="INNER MEMBRANE ABC TRANSPORTER PERMEASE PROTEIN YDCU-RELATED"/>
    <property type="match status" value="1"/>
</dbReference>
<dbReference type="Proteomes" id="UP000477951">
    <property type="component" value="Unassembled WGS sequence"/>
</dbReference>
<dbReference type="Gene3D" id="1.10.3720.10">
    <property type="entry name" value="MetI-like"/>
    <property type="match status" value="1"/>
</dbReference>
<dbReference type="AlphaFoldDB" id="A0A6L6VEC1"/>
<evidence type="ECO:0000256" key="1">
    <source>
        <dbReference type="ARBA" id="ARBA00004651"/>
    </source>
</evidence>